<gene>
    <name evidence="3" type="primary">LOC107908045</name>
</gene>
<evidence type="ECO:0000313" key="2">
    <source>
        <dbReference type="Proteomes" id="UP000818029"/>
    </source>
</evidence>
<dbReference type="PANTHER" id="PTHR32108">
    <property type="entry name" value="DNA-DIRECTED RNA POLYMERASE SUBUNIT ALPHA"/>
    <property type="match status" value="1"/>
</dbReference>
<organism evidence="2 3">
    <name type="scientific">Gossypium hirsutum</name>
    <name type="common">Upland cotton</name>
    <name type="synonym">Gossypium mexicanum</name>
    <dbReference type="NCBI Taxonomy" id="3635"/>
    <lineage>
        <taxon>Eukaryota</taxon>
        <taxon>Viridiplantae</taxon>
        <taxon>Streptophyta</taxon>
        <taxon>Embryophyta</taxon>
        <taxon>Tracheophyta</taxon>
        <taxon>Spermatophyta</taxon>
        <taxon>Magnoliopsida</taxon>
        <taxon>eudicotyledons</taxon>
        <taxon>Gunneridae</taxon>
        <taxon>Pentapetalae</taxon>
        <taxon>rosids</taxon>
        <taxon>malvids</taxon>
        <taxon>Malvales</taxon>
        <taxon>Malvaceae</taxon>
        <taxon>Malvoideae</taxon>
        <taxon>Gossypium</taxon>
    </lineage>
</organism>
<protein>
    <recommendedName>
        <fullName evidence="4">Retrotransposon gag domain-containing protein</fullName>
    </recommendedName>
</protein>
<dbReference type="PANTHER" id="PTHR32108:SF9">
    <property type="entry name" value="REVERSE TRANSCRIPTASE RNASE H-LIKE DOMAIN-CONTAINING PROTEIN"/>
    <property type="match status" value="1"/>
</dbReference>
<keyword evidence="2" id="KW-1185">Reference proteome</keyword>
<accession>A0A1U8JR72</accession>
<dbReference type="KEGG" id="ghi:107908045"/>
<evidence type="ECO:0000256" key="1">
    <source>
        <dbReference type="SAM" id="MobiDB-lite"/>
    </source>
</evidence>
<reference evidence="3" key="2">
    <citation type="submission" date="2025-08" db="UniProtKB">
        <authorList>
            <consortium name="RefSeq"/>
        </authorList>
    </citation>
    <scope>IDENTIFICATION</scope>
</reference>
<reference evidence="2" key="1">
    <citation type="journal article" date="2020" name="Nat. Genet.">
        <title>Genomic diversifications of five Gossypium allopolyploid species and their impact on cotton improvement.</title>
        <authorList>
            <person name="Chen Z.J."/>
            <person name="Sreedasyam A."/>
            <person name="Ando A."/>
            <person name="Song Q."/>
            <person name="De Santiago L.M."/>
            <person name="Hulse-Kemp A.M."/>
            <person name="Ding M."/>
            <person name="Ye W."/>
            <person name="Kirkbride R.C."/>
            <person name="Jenkins J."/>
            <person name="Plott C."/>
            <person name="Lovell J."/>
            <person name="Lin Y.M."/>
            <person name="Vaughn R."/>
            <person name="Liu B."/>
            <person name="Simpson S."/>
            <person name="Scheffler B.E."/>
            <person name="Wen L."/>
            <person name="Saski C.A."/>
            <person name="Grover C.E."/>
            <person name="Hu G."/>
            <person name="Conover J.L."/>
            <person name="Carlson J.W."/>
            <person name="Shu S."/>
            <person name="Boston L.B."/>
            <person name="Williams M."/>
            <person name="Peterson D.G."/>
            <person name="McGee K."/>
            <person name="Jones D.C."/>
            <person name="Wendel J.F."/>
            <person name="Stelly D.M."/>
            <person name="Grimwood J."/>
            <person name="Schmutz J."/>
        </authorList>
    </citation>
    <scope>NUCLEOTIDE SEQUENCE [LARGE SCALE GENOMIC DNA]</scope>
    <source>
        <strain evidence="2">cv. TM-1</strain>
    </source>
</reference>
<dbReference type="GeneID" id="107908045"/>
<name>A0A1U8JR72_GOSHI</name>
<dbReference type="RefSeq" id="XP_016690809.2">
    <property type="nucleotide sequence ID" value="XM_016835320.2"/>
</dbReference>
<feature type="compositionally biased region" description="Polar residues" evidence="1">
    <location>
        <begin position="279"/>
        <end position="294"/>
    </location>
</feature>
<proteinExistence type="predicted"/>
<feature type="region of interest" description="Disordered" evidence="1">
    <location>
        <begin position="279"/>
        <end position="312"/>
    </location>
</feature>
<dbReference type="AlphaFoldDB" id="A0A1U8JR72"/>
<evidence type="ECO:0008006" key="4">
    <source>
        <dbReference type="Google" id="ProtNLM"/>
    </source>
</evidence>
<dbReference type="Proteomes" id="UP000818029">
    <property type="component" value="Chromosome D02"/>
</dbReference>
<evidence type="ECO:0000313" key="3">
    <source>
        <dbReference type="RefSeq" id="XP_016690809.2"/>
    </source>
</evidence>
<feature type="region of interest" description="Disordered" evidence="1">
    <location>
        <begin position="228"/>
        <end position="250"/>
    </location>
</feature>
<sequence length="602" mass="68263">MFVSNSGANPSDPIVPDLDDPAEIARLKVDDNNAQDKFRILEERIKAVKGAEVFSALSAKELSLVPDLILPPKFKAPDFEKYDGTRCPKAHLIMFCRKMTGYVNDDKLLVHCFQDSLVGSALRWYNQLSRERIQSWKDLASAFCEQYRHVSDMVKPPLTKTEIMVLFINTLKAPFYDKLVGSATKDFADIVISGELIENTIKSGRMESPESSKRAVPAKKKEVEAHMVGTESQCTPNPYPAQSRPHYRPPSNFYFPPQGPYYQTPLSFPVYAMNNQRPFTVFPPNTTPAQSQPKNDQRPARPNPERPQFTPIPVSYGELYPKLLEKQLISLHYMAPLKPPYPKWYDPNANCMYHARNQGHTTESCLAFKRRVQGLIDAGVLRFDGVSNVTGNPLPNHTGGNVNAVTNEDNWRAKVYVTEINTHLRKVWEIMIENGLLCPSSKILKEESTKDQSFCDFHGVQGHDIQSYREFRKLLQDMMDNKEVKVFDRVEGAEEGEICASDNQSMAFPYSVDRPLVIYYEAKKEEVNREVKPSLIIEVPAHFPYKDNKAVPWKYDVNIVVPEGEKSKVMNEDVSGVGHFTRSGMCYSPETIEPKKKVAGPS</sequence>
<dbReference type="PaxDb" id="3635-A0A1U8JR72"/>